<dbReference type="GO" id="GO:0009007">
    <property type="term" value="F:site-specific DNA-methyltransferase (adenine-specific) activity"/>
    <property type="evidence" value="ECO:0007669"/>
    <property type="project" value="UniProtKB-EC"/>
</dbReference>
<evidence type="ECO:0000256" key="5">
    <source>
        <dbReference type="ARBA" id="ARBA00022747"/>
    </source>
</evidence>
<evidence type="ECO:0000256" key="6">
    <source>
        <dbReference type="ARBA" id="ARBA00047942"/>
    </source>
</evidence>
<dbReference type="Proteomes" id="UP000483286">
    <property type="component" value="Unassembled WGS sequence"/>
</dbReference>
<dbReference type="PRINTS" id="PR00507">
    <property type="entry name" value="N12N6MTFRASE"/>
</dbReference>
<gene>
    <name evidence="8" type="ORF">GO986_12110</name>
</gene>
<evidence type="ECO:0000313" key="8">
    <source>
        <dbReference type="EMBL" id="MVN87509.1"/>
    </source>
</evidence>
<evidence type="ECO:0000256" key="3">
    <source>
        <dbReference type="ARBA" id="ARBA00022679"/>
    </source>
</evidence>
<keyword evidence="2 8" id="KW-0489">Methyltransferase</keyword>
<dbReference type="PANTHER" id="PTHR42933">
    <property type="entry name" value="SLR6095 PROTEIN"/>
    <property type="match status" value="1"/>
</dbReference>
<sequence>MATGCWLPTTKTPPSAALEGMDSLRVAPGGAADEAEVAPMTQTPLWLKKVQALEHHHGDVFRDFVRMAACVCSCGEREDEYRRTVQRYPRAELETLCEAFGDVLGHKLRNPFDDIFGETYMARVSPTTRQRLGEVYTPSAVAMLMARMSVHPPEPGRTLTVAEPACGSGILVLGFAEALEGLGVSRLHLQVQATDLNPLAADMALINLGLAGIPAIVRHGNTLTNEVFHAHQTPAWRFARPYSGEPQLEQLSGGDLLTMLRVTVPPPTRLAS</sequence>
<organism evidence="8 9">
    <name type="scientific">Deinococcus arboris</name>
    <dbReference type="NCBI Taxonomy" id="2682977"/>
    <lineage>
        <taxon>Bacteria</taxon>
        <taxon>Thermotogati</taxon>
        <taxon>Deinococcota</taxon>
        <taxon>Deinococci</taxon>
        <taxon>Deinococcales</taxon>
        <taxon>Deinococcaceae</taxon>
        <taxon>Deinococcus</taxon>
    </lineage>
</organism>
<dbReference type="GO" id="GO:0008170">
    <property type="term" value="F:N-methyltransferase activity"/>
    <property type="evidence" value="ECO:0007669"/>
    <property type="project" value="InterPro"/>
</dbReference>
<dbReference type="InterPro" id="IPR051537">
    <property type="entry name" value="DNA_Adenine_Mtase"/>
</dbReference>
<proteinExistence type="predicted"/>
<dbReference type="InterPro" id="IPR003356">
    <property type="entry name" value="DNA_methylase_A-5"/>
</dbReference>
<dbReference type="Pfam" id="PF02384">
    <property type="entry name" value="N6_Mtase"/>
    <property type="match status" value="1"/>
</dbReference>
<dbReference type="EMBL" id="WQLB01000015">
    <property type="protein sequence ID" value="MVN87509.1"/>
    <property type="molecule type" value="Genomic_DNA"/>
</dbReference>
<dbReference type="AlphaFoldDB" id="A0A7C9HS46"/>
<dbReference type="GO" id="GO:0003677">
    <property type="term" value="F:DNA binding"/>
    <property type="evidence" value="ECO:0007669"/>
    <property type="project" value="InterPro"/>
</dbReference>
<dbReference type="GO" id="GO:0009307">
    <property type="term" value="P:DNA restriction-modification system"/>
    <property type="evidence" value="ECO:0007669"/>
    <property type="project" value="UniProtKB-KW"/>
</dbReference>
<evidence type="ECO:0000256" key="4">
    <source>
        <dbReference type="ARBA" id="ARBA00022691"/>
    </source>
</evidence>
<name>A0A7C9HS46_9DEIO</name>
<dbReference type="Gene3D" id="3.40.50.150">
    <property type="entry name" value="Vaccinia Virus protein VP39"/>
    <property type="match status" value="1"/>
</dbReference>
<accession>A0A7C9HS46</accession>
<evidence type="ECO:0000256" key="1">
    <source>
        <dbReference type="ARBA" id="ARBA00011900"/>
    </source>
</evidence>
<evidence type="ECO:0000259" key="7">
    <source>
        <dbReference type="Pfam" id="PF02384"/>
    </source>
</evidence>
<keyword evidence="4" id="KW-0949">S-adenosyl-L-methionine</keyword>
<dbReference type="PANTHER" id="PTHR42933:SF1">
    <property type="entry name" value="SITE-SPECIFIC DNA-METHYLTRANSFERASE (ADENINE-SPECIFIC)"/>
    <property type="match status" value="1"/>
</dbReference>
<evidence type="ECO:0000256" key="2">
    <source>
        <dbReference type="ARBA" id="ARBA00022603"/>
    </source>
</evidence>
<keyword evidence="5" id="KW-0680">Restriction system</keyword>
<keyword evidence="3" id="KW-0808">Transferase</keyword>
<comment type="caution">
    <text evidence="8">The sequence shown here is derived from an EMBL/GenBank/DDBJ whole genome shotgun (WGS) entry which is preliminary data.</text>
</comment>
<dbReference type="GO" id="GO:0032259">
    <property type="term" value="P:methylation"/>
    <property type="evidence" value="ECO:0007669"/>
    <property type="project" value="UniProtKB-KW"/>
</dbReference>
<dbReference type="EC" id="2.1.1.72" evidence="1"/>
<dbReference type="InterPro" id="IPR029063">
    <property type="entry name" value="SAM-dependent_MTases_sf"/>
</dbReference>
<comment type="catalytic activity">
    <reaction evidence="6">
        <text>a 2'-deoxyadenosine in DNA + S-adenosyl-L-methionine = an N(6)-methyl-2'-deoxyadenosine in DNA + S-adenosyl-L-homocysteine + H(+)</text>
        <dbReference type="Rhea" id="RHEA:15197"/>
        <dbReference type="Rhea" id="RHEA-COMP:12418"/>
        <dbReference type="Rhea" id="RHEA-COMP:12419"/>
        <dbReference type="ChEBI" id="CHEBI:15378"/>
        <dbReference type="ChEBI" id="CHEBI:57856"/>
        <dbReference type="ChEBI" id="CHEBI:59789"/>
        <dbReference type="ChEBI" id="CHEBI:90615"/>
        <dbReference type="ChEBI" id="CHEBI:90616"/>
        <dbReference type="EC" id="2.1.1.72"/>
    </reaction>
</comment>
<protein>
    <recommendedName>
        <fullName evidence="1">site-specific DNA-methyltransferase (adenine-specific)</fullName>
        <ecNumber evidence="1">2.1.1.72</ecNumber>
    </recommendedName>
</protein>
<dbReference type="SUPFAM" id="SSF53335">
    <property type="entry name" value="S-adenosyl-L-methionine-dependent methyltransferases"/>
    <property type="match status" value="1"/>
</dbReference>
<feature type="domain" description="DNA methylase adenine-specific" evidence="7">
    <location>
        <begin position="114"/>
        <end position="230"/>
    </location>
</feature>
<keyword evidence="9" id="KW-1185">Reference proteome</keyword>
<reference evidence="8 9" key="1">
    <citation type="submission" date="2019-12" db="EMBL/GenBank/DDBJ databases">
        <title>Deinococcus sp. HMF7620 Genome sequencing and assembly.</title>
        <authorList>
            <person name="Kang H."/>
            <person name="Kim H."/>
            <person name="Joh K."/>
        </authorList>
    </citation>
    <scope>NUCLEOTIDE SEQUENCE [LARGE SCALE GENOMIC DNA]</scope>
    <source>
        <strain evidence="8 9">HMF7620</strain>
    </source>
</reference>
<evidence type="ECO:0000313" key="9">
    <source>
        <dbReference type="Proteomes" id="UP000483286"/>
    </source>
</evidence>